<gene>
    <name evidence="3" type="ORF">S12H4_41943</name>
</gene>
<sequence>APEAANNATVGGGLIPTLTLGIPGTPVSAVIYGALLLQGLRPGAELFKVYGEIVYSFIWALLISTIMMLFVGWFFGIQTYRVISRVPTRYLGPLILFLSIVGSYSIRNSSLDVTVMFLFGLLGYFFKKLDFSPSAIVLGLILGPIAEQGLVQASLMSRAMGFYKVFFGRPISIIIILLTISSFSWPFVSAFLKERRRQKNHAIQ</sequence>
<feature type="transmembrane region" description="Helical" evidence="1">
    <location>
        <begin position="171"/>
        <end position="192"/>
    </location>
</feature>
<dbReference type="PANTHER" id="PTHR35342">
    <property type="entry name" value="TRICARBOXYLIC TRANSPORT PROTEIN"/>
    <property type="match status" value="1"/>
</dbReference>
<accession>X1V407</accession>
<dbReference type="EMBL" id="BARW01025616">
    <property type="protein sequence ID" value="GAJ10517.1"/>
    <property type="molecule type" value="Genomic_DNA"/>
</dbReference>
<feature type="transmembrane region" description="Helical" evidence="1">
    <location>
        <begin position="87"/>
        <end position="104"/>
    </location>
</feature>
<dbReference type="AlphaFoldDB" id="X1V407"/>
<evidence type="ECO:0000313" key="3">
    <source>
        <dbReference type="EMBL" id="GAJ10517.1"/>
    </source>
</evidence>
<name>X1V407_9ZZZZ</name>
<feature type="transmembrane region" description="Helical" evidence="1">
    <location>
        <begin position="53"/>
        <end position="75"/>
    </location>
</feature>
<comment type="caution">
    <text evidence="3">The sequence shown here is derived from an EMBL/GenBank/DDBJ whole genome shotgun (WGS) entry which is preliminary data.</text>
</comment>
<feature type="domain" description="DUF112" evidence="2">
    <location>
        <begin position="1"/>
        <end position="138"/>
    </location>
</feature>
<feature type="transmembrane region" description="Helical" evidence="1">
    <location>
        <begin position="110"/>
        <end position="126"/>
    </location>
</feature>
<dbReference type="Pfam" id="PF01970">
    <property type="entry name" value="TctA"/>
    <property type="match status" value="1"/>
</dbReference>
<reference evidence="3" key="1">
    <citation type="journal article" date="2014" name="Front. Microbiol.">
        <title>High frequency of phylogenetically diverse reductive dehalogenase-homologous genes in deep subseafloor sedimentary metagenomes.</title>
        <authorList>
            <person name="Kawai M."/>
            <person name="Futagami T."/>
            <person name="Toyoda A."/>
            <person name="Takaki Y."/>
            <person name="Nishi S."/>
            <person name="Hori S."/>
            <person name="Arai W."/>
            <person name="Tsubouchi T."/>
            <person name="Morono Y."/>
            <person name="Uchiyama I."/>
            <person name="Ito T."/>
            <person name="Fujiyama A."/>
            <person name="Inagaki F."/>
            <person name="Takami H."/>
        </authorList>
    </citation>
    <scope>NUCLEOTIDE SEQUENCE</scope>
    <source>
        <strain evidence="3">Expedition CK06-06</strain>
    </source>
</reference>
<keyword evidence="1" id="KW-0812">Transmembrane</keyword>
<keyword evidence="1" id="KW-1133">Transmembrane helix</keyword>
<feature type="transmembrane region" description="Helical" evidence="1">
    <location>
        <begin position="133"/>
        <end position="151"/>
    </location>
</feature>
<proteinExistence type="predicted"/>
<feature type="non-terminal residue" evidence="3">
    <location>
        <position position="1"/>
    </location>
</feature>
<dbReference type="InterPro" id="IPR002823">
    <property type="entry name" value="DUF112_TM"/>
</dbReference>
<evidence type="ECO:0000256" key="1">
    <source>
        <dbReference type="SAM" id="Phobius"/>
    </source>
</evidence>
<dbReference type="PANTHER" id="PTHR35342:SF5">
    <property type="entry name" value="TRICARBOXYLIC TRANSPORT PROTEIN"/>
    <property type="match status" value="1"/>
</dbReference>
<keyword evidence="1" id="KW-0472">Membrane</keyword>
<evidence type="ECO:0000259" key="2">
    <source>
        <dbReference type="Pfam" id="PF01970"/>
    </source>
</evidence>
<organism evidence="3">
    <name type="scientific">marine sediment metagenome</name>
    <dbReference type="NCBI Taxonomy" id="412755"/>
    <lineage>
        <taxon>unclassified sequences</taxon>
        <taxon>metagenomes</taxon>
        <taxon>ecological metagenomes</taxon>
    </lineage>
</organism>
<protein>
    <recommendedName>
        <fullName evidence="2">DUF112 domain-containing protein</fullName>
    </recommendedName>
</protein>